<evidence type="ECO:0000256" key="2">
    <source>
        <dbReference type="ARBA" id="ARBA00009399"/>
    </source>
</evidence>
<dbReference type="PANTHER" id="PTHR38459:SF1">
    <property type="entry name" value="PROPHAGE BACTOPRENOL-LINKED GLUCOSE TRANSLOCASE HOMOLOG"/>
    <property type="match status" value="1"/>
</dbReference>
<proteinExistence type="inferred from homology"/>
<comment type="similarity">
    <text evidence="2">Belongs to the GtrA family.</text>
</comment>
<feature type="transmembrane region" description="Helical" evidence="6">
    <location>
        <begin position="51"/>
        <end position="70"/>
    </location>
</feature>
<dbReference type="STRING" id="1122204.SAMN05421781_1212"/>
<dbReference type="Pfam" id="PF04138">
    <property type="entry name" value="GtrA_DPMS_TM"/>
    <property type="match status" value="1"/>
</dbReference>
<evidence type="ECO:0000313" key="9">
    <source>
        <dbReference type="Proteomes" id="UP000199488"/>
    </source>
</evidence>
<evidence type="ECO:0000256" key="3">
    <source>
        <dbReference type="ARBA" id="ARBA00022692"/>
    </source>
</evidence>
<dbReference type="GO" id="GO:0005886">
    <property type="term" value="C:plasma membrane"/>
    <property type="evidence" value="ECO:0007669"/>
    <property type="project" value="TreeGrafter"/>
</dbReference>
<evidence type="ECO:0000256" key="6">
    <source>
        <dbReference type="SAM" id="Phobius"/>
    </source>
</evidence>
<feature type="transmembrane region" description="Helical" evidence="6">
    <location>
        <begin position="82"/>
        <end position="102"/>
    </location>
</feature>
<protein>
    <submittedName>
        <fullName evidence="8">Putative flippase GtrA (Transmembrane translocase of bactoprenol-linked glucose)</fullName>
    </submittedName>
</protein>
<organism evidence="8 9">
    <name type="scientific">Marinococcus luteus</name>
    <dbReference type="NCBI Taxonomy" id="1122204"/>
    <lineage>
        <taxon>Bacteria</taxon>
        <taxon>Bacillati</taxon>
        <taxon>Bacillota</taxon>
        <taxon>Bacilli</taxon>
        <taxon>Bacillales</taxon>
        <taxon>Bacillaceae</taxon>
        <taxon>Marinococcus</taxon>
    </lineage>
</organism>
<keyword evidence="4 6" id="KW-1133">Transmembrane helix</keyword>
<dbReference type="InterPro" id="IPR051401">
    <property type="entry name" value="GtrA_CellWall_Glycosyl"/>
</dbReference>
<comment type="subcellular location">
    <subcellularLocation>
        <location evidence="1">Membrane</location>
        <topology evidence="1">Multi-pass membrane protein</topology>
    </subcellularLocation>
</comment>
<reference evidence="8 9" key="1">
    <citation type="submission" date="2016-10" db="EMBL/GenBank/DDBJ databases">
        <authorList>
            <person name="de Groot N.N."/>
        </authorList>
    </citation>
    <scope>NUCLEOTIDE SEQUENCE [LARGE SCALE GENOMIC DNA]</scope>
    <source>
        <strain evidence="8 9">DSM 23126</strain>
    </source>
</reference>
<accession>A0A1H2T2H4</accession>
<evidence type="ECO:0000256" key="4">
    <source>
        <dbReference type="ARBA" id="ARBA00022989"/>
    </source>
</evidence>
<evidence type="ECO:0000259" key="7">
    <source>
        <dbReference type="Pfam" id="PF04138"/>
    </source>
</evidence>
<dbReference type="InterPro" id="IPR007267">
    <property type="entry name" value="GtrA_DPMS_TM"/>
</dbReference>
<feature type="transmembrane region" description="Helical" evidence="6">
    <location>
        <begin position="12"/>
        <end position="39"/>
    </location>
</feature>
<evidence type="ECO:0000256" key="1">
    <source>
        <dbReference type="ARBA" id="ARBA00004141"/>
    </source>
</evidence>
<evidence type="ECO:0000313" key="8">
    <source>
        <dbReference type="EMBL" id="SDW38058.1"/>
    </source>
</evidence>
<dbReference type="RefSeq" id="WP_091612464.1">
    <property type="nucleotide sequence ID" value="NZ_FNNC01000002.1"/>
</dbReference>
<sequence>MGKNQKRRGPLQALQFSAIGVTNAVVDIGALNLLLFLFPSEERMTLTLFNTIAYALAVTNSYIWNVFITFRDSAKGSTRQRLVFIVQGLISLGINNAVFLGFNALFQALGVPTWIRQNLAKGLAMLASFTASFFMMKYFVFKDFNRRYPNREQSSREENQ</sequence>
<dbReference type="Proteomes" id="UP000199488">
    <property type="component" value="Unassembled WGS sequence"/>
</dbReference>
<dbReference type="OrthoDB" id="9812049at2"/>
<gene>
    <name evidence="8" type="ORF">SAMN05421781_1212</name>
</gene>
<keyword evidence="9" id="KW-1185">Reference proteome</keyword>
<dbReference type="PANTHER" id="PTHR38459">
    <property type="entry name" value="PROPHAGE BACTOPRENOL-LINKED GLUCOSE TRANSLOCASE HOMOLOG"/>
    <property type="match status" value="1"/>
</dbReference>
<feature type="domain" description="GtrA/DPMS transmembrane" evidence="7">
    <location>
        <begin position="15"/>
        <end position="141"/>
    </location>
</feature>
<keyword evidence="5 6" id="KW-0472">Membrane</keyword>
<keyword evidence="3 6" id="KW-0812">Transmembrane</keyword>
<dbReference type="GO" id="GO:0000271">
    <property type="term" value="P:polysaccharide biosynthetic process"/>
    <property type="evidence" value="ECO:0007669"/>
    <property type="project" value="InterPro"/>
</dbReference>
<name>A0A1H2T2H4_9BACI</name>
<feature type="transmembrane region" description="Helical" evidence="6">
    <location>
        <begin position="122"/>
        <end position="141"/>
    </location>
</feature>
<evidence type="ECO:0000256" key="5">
    <source>
        <dbReference type="ARBA" id="ARBA00023136"/>
    </source>
</evidence>
<dbReference type="EMBL" id="FNNC01000002">
    <property type="protein sequence ID" value="SDW38058.1"/>
    <property type="molecule type" value="Genomic_DNA"/>
</dbReference>
<dbReference type="AlphaFoldDB" id="A0A1H2T2H4"/>